<feature type="domain" description="Transposase IS200-like" evidence="1">
    <location>
        <begin position="15"/>
        <end position="122"/>
    </location>
</feature>
<keyword evidence="3" id="KW-1185">Reference proteome</keyword>
<dbReference type="InterPro" id="IPR052715">
    <property type="entry name" value="RAYT_transposase"/>
</dbReference>
<dbReference type="EMBL" id="WUTT01000001">
    <property type="protein sequence ID" value="NAW34689.1"/>
    <property type="molecule type" value="Genomic_DNA"/>
</dbReference>
<dbReference type="Pfam" id="PF01797">
    <property type="entry name" value="Y1_Tnp"/>
    <property type="match status" value="1"/>
</dbReference>
<evidence type="ECO:0000259" key="1">
    <source>
        <dbReference type="SMART" id="SM01321"/>
    </source>
</evidence>
<reference evidence="2 3" key="1">
    <citation type="submission" date="2019-12" db="EMBL/GenBank/DDBJ databases">
        <title>Draft genome sequencing of Halomonas alimentaria DSM 15356.</title>
        <authorList>
            <person name="Pandiyan K."/>
            <person name="Kushwaha P."/>
            <person name="Gowdham M."/>
            <person name="Chakdar H."/>
            <person name="Singh A."/>
            <person name="Kumar M."/>
            <person name="Saxena A.K."/>
        </authorList>
    </citation>
    <scope>NUCLEOTIDE SEQUENCE [LARGE SCALE GENOMIC DNA]</scope>
    <source>
        <strain evidence="2 3">DSM 15356</strain>
    </source>
</reference>
<evidence type="ECO:0000313" key="2">
    <source>
        <dbReference type="EMBL" id="NAW34689.1"/>
    </source>
</evidence>
<gene>
    <name evidence="2" type="ORF">GRB96_09690</name>
</gene>
<comment type="caution">
    <text evidence="2">The sequence shown here is derived from an EMBL/GenBank/DDBJ whole genome shotgun (WGS) entry which is preliminary data.</text>
</comment>
<dbReference type="GO" id="GO:0004803">
    <property type="term" value="F:transposase activity"/>
    <property type="evidence" value="ECO:0007669"/>
    <property type="project" value="InterPro"/>
</dbReference>
<name>A0A7X4W5G9_9GAMM</name>
<dbReference type="SMART" id="SM01321">
    <property type="entry name" value="Y1_Tnp"/>
    <property type="match status" value="1"/>
</dbReference>
<dbReference type="Proteomes" id="UP000487929">
    <property type="component" value="Unassembled WGS sequence"/>
</dbReference>
<evidence type="ECO:0000313" key="3">
    <source>
        <dbReference type="Proteomes" id="UP000487929"/>
    </source>
</evidence>
<sequence length="147" mass="16856">MSPRSHALRRGRRSLEGHYYLVTAVTLNRARWFDVPEYAQAACRAFNSQSITVEAGTLAFVVMPDHVHWLLELHGNLSEAVRRYKAIVSHRVGAGLWQRGFHDHCIRKEDNVIKAARYIVANPLRVGIVDDILQYPYWDAVWLSSDS</sequence>
<dbReference type="SUPFAM" id="SSF143422">
    <property type="entry name" value="Transposase IS200-like"/>
    <property type="match status" value="1"/>
</dbReference>
<dbReference type="OrthoDB" id="9794403at2"/>
<organism evidence="2 3">
    <name type="scientific">Halomonas alimentaria</name>
    <dbReference type="NCBI Taxonomy" id="147248"/>
    <lineage>
        <taxon>Bacteria</taxon>
        <taxon>Pseudomonadati</taxon>
        <taxon>Pseudomonadota</taxon>
        <taxon>Gammaproteobacteria</taxon>
        <taxon>Oceanospirillales</taxon>
        <taxon>Halomonadaceae</taxon>
        <taxon>Halomonas</taxon>
    </lineage>
</organism>
<dbReference type="GO" id="GO:0043565">
    <property type="term" value="F:sequence-specific DNA binding"/>
    <property type="evidence" value="ECO:0007669"/>
    <property type="project" value="TreeGrafter"/>
</dbReference>
<dbReference type="GO" id="GO:0006313">
    <property type="term" value="P:DNA transposition"/>
    <property type="evidence" value="ECO:0007669"/>
    <property type="project" value="InterPro"/>
</dbReference>
<protein>
    <submittedName>
        <fullName evidence="2">Transposase</fullName>
    </submittedName>
</protein>
<proteinExistence type="predicted"/>
<dbReference type="InterPro" id="IPR002686">
    <property type="entry name" value="Transposase_17"/>
</dbReference>
<dbReference type="Gene3D" id="3.30.70.1290">
    <property type="entry name" value="Transposase IS200-like"/>
    <property type="match status" value="1"/>
</dbReference>
<dbReference type="PANTHER" id="PTHR36966">
    <property type="entry name" value="REP-ASSOCIATED TYROSINE TRANSPOSASE"/>
    <property type="match status" value="1"/>
</dbReference>
<accession>A0A7X4W5G9</accession>
<dbReference type="InterPro" id="IPR036515">
    <property type="entry name" value="Transposase_17_sf"/>
</dbReference>
<dbReference type="NCBIfam" id="NF047646">
    <property type="entry name" value="REP_Tyr_transpos"/>
    <property type="match status" value="1"/>
</dbReference>
<dbReference type="PANTHER" id="PTHR36966:SF1">
    <property type="entry name" value="REP-ASSOCIATED TYROSINE TRANSPOSASE"/>
    <property type="match status" value="1"/>
</dbReference>
<dbReference type="RefSeq" id="WP_161431950.1">
    <property type="nucleotide sequence ID" value="NZ_WUTT01000001.1"/>
</dbReference>
<dbReference type="AlphaFoldDB" id="A0A7X4W5G9"/>